<keyword evidence="2" id="KW-1185">Reference proteome</keyword>
<sequence>MRWIIFFFILISNNVLFAKEWKSLKVYQRETQQKFLSPSDWLKCDRTKNTLVWQRANIYNLSHNLPEEYVNIKQRRDFYKWLFNELNKKEHEVIWVKMAYFISKKMHLVEVFPYSIFSKRTIKVYAKQGSKTVFNNVFIELQKLYNSQVILKTGKAIGWDKTILKKEQYEWIDGIYKTMDAKNLKTLERIAKGKFLYGLLVPKIIRFKGNLSEAEIRYNYAIEVLKPYCENRYK</sequence>
<dbReference type="OrthoDB" id="758464at2"/>
<dbReference type="Proteomes" id="UP000307602">
    <property type="component" value="Unassembled WGS sequence"/>
</dbReference>
<name>A0A4S1E2D5_9FLAO</name>
<dbReference type="EMBL" id="SRSO01000001">
    <property type="protein sequence ID" value="TGV04555.1"/>
    <property type="molecule type" value="Genomic_DNA"/>
</dbReference>
<evidence type="ECO:0000313" key="2">
    <source>
        <dbReference type="Proteomes" id="UP000307602"/>
    </source>
</evidence>
<dbReference type="AlphaFoldDB" id="A0A4S1E2D5"/>
<gene>
    <name evidence="1" type="ORF">EM932_00045</name>
</gene>
<evidence type="ECO:0000313" key="1">
    <source>
        <dbReference type="EMBL" id="TGV04555.1"/>
    </source>
</evidence>
<accession>A0A4S1E2D5</accession>
<reference evidence="1 2" key="1">
    <citation type="submission" date="2019-04" db="EMBL/GenBank/DDBJ databases">
        <authorList>
            <person name="Liu A."/>
        </authorList>
    </citation>
    <scope>NUCLEOTIDE SEQUENCE [LARGE SCALE GENOMIC DNA]</scope>
    <source>
        <strain evidence="1 2">RZ03</strain>
    </source>
</reference>
<comment type="caution">
    <text evidence="1">The sequence shown here is derived from an EMBL/GenBank/DDBJ whole genome shotgun (WGS) entry which is preliminary data.</text>
</comment>
<dbReference type="RefSeq" id="WP_135874221.1">
    <property type="nucleotide sequence ID" value="NZ_SRSO01000001.1"/>
</dbReference>
<proteinExistence type="predicted"/>
<organism evidence="1 2">
    <name type="scientific">Flavivirga rizhaonensis</name>
    <dbReference type="NCBI Taxonomy" id="2559571"/>
    <lineage>
        <taxon>Bacteria</taxon>
        <taxon>Pseudomonadati</taxon>
        <taxon>Bacteroidota</taxon>
        <taxon>Flavobacteriia</taxon>
        <taxon>Flavobacteriales</taxon>
        <taxon>Flavobacteriaceae</taxon>
        <taxon>Flavivirga</taxon>
    </lineage>
</organism>
<protein>
    <submittedName>
        <fullName evidence="1">Insecticidal toxin complex protein</fullName>
    </submittedName>
</protein>